<sequence length="211" mass="24112">MIGVLMPFKTMGSFNEMLTSLKLNVPGHSATHYIWTDARCVPGTSPPAKYTRANPSEMKFQASHSVSETICTSVWWETAPLSFYSICINIRAYKYRRVYWRHCTAFVKCAVKSGLPRSALPCKATSTWLQKYRQHFSLPIHFLYGIMSAVALHGRTRKHRSHRNLTRAQKNLYRILNSEYIAMLVNQLSSRPSSGRQIIRRLVRATCVSPG</sequence>
<organism evidence="1 2">
    <name type="scientific">Cardiocondyla obscurior</name>
    <dbReference type="NCBI Taxonomy" id="286306"/>
    <lineage>
        <taxon>Eukaryota</taxon>
        <taxon>Metazoa</taxon>
        <taxon>Ecdysozoa</taxon>
        <taxon>Arthropoda</taxon>
        <taxon>Hexapoda</taxon>
        <taxon>Insecta</taxon>
        <taxon>Pterygota</taxon>
        <taxon>Neoptera</taxon>
        <taxon>Endopterygota</taxon>
        <taxon>Hymenoptera</taxon>
        <taxon>Apocrita</taxon>
        <taxon>Aculeata</taxon>
        <taxon>Formicoidea</taxon>
        <taxon>Formicidae</taxon>
        <taxon>Myrmicinae</taxon>
        <taxon>Cardiocondyla</taxon>
    </lineage>
</organism>
<dbReference type="EMBL" id="JADYXP020000010">
    <property type="protein sequence ID" value="KAL0115826.1"/>
    <property type="molecule type" value="Genomic_DNA"/>
</dbReference>
<comment type="caution">
    <text evidence="1">The sequence shown here is derived from an EMBL/GenBank/DDBJ whole genome shotgun (WGS) entry which is preliminary data.</text>
</comment>
<protein>
    <submittedName>
        <fullName evidence="1">Uncharacterized protein</fullName>
    </submittedName>
</protein>
<reference evidence="1 2" key="1">
    <citation type="submission" date="2023-03" db="EMBL/GenBank/DDBJ databases">
        <title>High recombination rates correlate with genetic variation in Cardiocondyla obscurior ants.</title>
        <authorList>
            <person name="Errbii M."/>
        </authorList>
    </citation>
    <scope>NUCLEOTIDE SEQUENCE [LARGE SCALE GENOMIC DNA]</scope>
    <source>
        <strain evidence="1">Alpha-2009</strain>
        <tissue evidence="1">Whole body</tissue>
    </source>
</reference>
<evidence type="ECO:0000313" key="2">
    <source>
        <dbReference type="Proteomes" id="UP001430953"/>
    </source>
</evidence>
<keyword evidence="2" id="KW-1185">Reference proteome</keyword>
<dbReference type="AlphaFoldDB" id="A0AAW2FM24"/>
<accession>A0AAW2FM24</accession>
<name>A0AAW2FM24_9HYME</name>
<evidence type="ECO:0000313" key="1">
    <source>
        <dbReference type="EMBL" id="KAL0115826.1"/>
    </source>
</evidence>
<proteinExistence type="predicted"/>
<dbReference type="Proteomes" id="UP001430953">
    <property type="component" value="Unassembled WGS sequence"/>
</dbReference>
<gene>
    <name evidence="1" type="ORF">PUN28_011000</name>
</gene>